<protein>
    <submittedName>
        <fullName evidence="1">Uncharacterized protein</fullName>
    </submittedName>
</protein>
<evidence type="ECO:0000313" key="2">
    <source>
        <dbReference type="Proteomes" id="UP000012227"/>
    </source>
</evidence>
<name>N1W1Y7_9LEPT</name>
<dbReference type="EMBL" id="AOGY02000039">
    <property type="protein sequence ID" value="EMY70239.1"/>
    <property type="molecule type" value="Genomic_DNA"/>
</dbReference>
<dbReference type="Proteomes" id="UP000012227">
    <property type="component" value="Unassembled WGS sequence"/>
</dbReference>
<reference evidence="1 2" key="1">
    <citation type="submission" date="2013-03" db="EMBL/GenBank/DDBJ databases">
        <authorList>
            <person name="Harkins D.M."/>
            <person name="Durkin A.S."/>
            <person name="Brinkac L.M."/>
            <person name="Haft D.H."/>
            <person name="Selengut J.D."/>
            <person name="Sanka R."/>
            <person name="DePew J."/>
            <person name="Purushe J."/>
            <person name="Galloway R.L."/>
            <person name="Vinetz J.M."/>
            <person name="Sutton G.G."/>
            <person name="Nierman W.C."/>
            <person name="Fouts D.E."/>
        </authorList>
    </citation>
    <scope>NUCLEOTIDE SEQUENCE [LARGE SCALE GENOMIC DNA]</scope>
    <source>
        <strain evidence="1 2">Waz Holland</strain>
    </source>
</reference>
<evidence type="ECO:0000313" key="1">
    <source>
        <dbReference type="EMBL" id="EMY70239.1"/>
    </source>
</evidence>
<sequence length="44" mass="4915">MPSKGKGKEFRNLISALSIWNFVLSFTKMQTVQPVQTSVAESVE</sequence>
<gene>
    <name evidence="1" type="ORF">LEP1GSC199_1292</name>
</gene>
<comment type="caution">
    <text evidence="1">The sequence shown here is derived from an EMBL/GenBank/DDBJ whole genome shotgun (WGS) entry which is preliminary data.</text>
</comment>
<accession>N1W1Y7</accession>
<proteinExistence type="predicted"/>
<organism evidence="1 2">
    <name type="scientific">Leptospira vanthielii serovar Holland str. Waz Holland = ATCC 700522</name>
    <dbReference type="NCBI Taxonomy" id="1218591"/>
    <lineage>
        <taxon>Bacteria</taxon>
        <taxon>Pseudomonadati</taxon>
        <taxon>Spirochaetota</taxon>
        <taxon>Spirochaetia</taxon>
        <taxon>Leptospirales</taxon>
        <taxon>Leptospiraceae</taxon>
        <taxon>Leptospira</taxon>
    </lineage>
</organism>
<dbReference type="AlphaFoldDB" id="N1W1Y7"/>